<accession>A0A2C5XGN4</accession>
<dbReference type="GO" id="GO:0004672">
    <property type="term" value="F:protein kinase activity"/>
    <property type="evidence" value="ECO:0007669"/>
    <property type="project" value="InterPro"/>
</dbReference>
<dbReference type="PROSITE" id="PS00108">
    <property type="entry name" value="PROTEIN_KINASE_ST"/>
    <property type="match status" value="1"/>
</dbReference>
<dbReference type="PANTHER" id="PTHR47829">
    <property type="entry name" value="HYDROLASE, PUTATIVE (AFU_ORTHOLOGUE AFUA_1G12880)-RELATED"/>
    <property type="match status" value="1"/>
</dbReference>
<reference evidence="2 3" key="1">
    <citation type="submission" date="2017-06" db="EMBL/GenBank/DDBJ databases">
        <title>Ant-infecting Ophiocordyceps genomes reveal a high diversity of potential behavioral manipulation genes and a possible major role for enterotoxins.</title>
        <authorList>
            <person name="De Bekker C."/>
            <person name="Evans H.C."/>
            <person name="Brachmann A."/>
            <person name="Hughes D.P."/>
        </authorList>
    </citation>
    <scope>NUCLEOTIDE SEQUENCE [LARGE SCALE GENOMIC DNA]</scope>
    <source>
        <strain evidence="2 3">1348a</strain>
    </source>
</reference>
<name>A0A2C5XGN4_9HYPO</name>
<dbReference type="EMBL" id="NJEU01001695">
    <property type="protein sequence ID" value="PHH61938.1"/>
    <property type="molecule type" value="Genomic_DNA"/>
</dbReference>
<gene>
    <name evidence="2" type="ORF">CDD82_2068</name>
</gene>
<evidence type="ECO:0000259" key="1">
    <source>
        <dbReference type="Pfam" id="PF01636"/>
    </source>
</evidence>
<evidence type="ECO:0000313" key="3">
    <source>
        <dbReference type="Proteomes" id="UP000224854"/>
    </source>
</evidence>
<feature type="domain" description="Aminoglycoside phosphotransferase" evidence="1">
    <location>
        <begin position="31"/>
        <end position="265"/>
    </location>
</feature>
<protein>
    <recommendedName>
        <fullName evidence="1">Aminoglycoside phosphotransferase domain-containing protein</fullName>
    </recommendedName>
</protein>
<dbReference type="PANTHER" id="PTHR47829:SF1">
    <property type="entry name" value="HAD FAMILY PHOSPHATASE"/>
    <property type="match status" value="1"/>
</dbReference>
<dbReference type="InterPro" id="IPR052898">
    <property type="entry name" value="ACAD10-like"/>
</dbReference>
<dbReference type="InterPro" id="IPR002575">
    <property type="entry name" value="Aminoglycoside_PTrfase"/>
</dbReference>
<dbReference type="SUPFAM" id="SSF56112">
    <property type="entry name" value="Protein kinase-like (PK-like)"/>
    <property type="match status" value="1"/>
</dbReference>
<evidence type="ECO:0000313" key="2">
    <source>
        <dbReference type="EMBL" id="PHH61938.1"/>
    </source>
</evidence>
<dbReference type="InterPro" id="IPR011009">
    <property type="entry name" value="Kinase-like_dom_sf"/>
</dbReference>
<dbReference type="Gene3D" id="3.90.1200.10">
    <property type="match status" value="1"/>
</dbReference>
<dbReference type="Proteomes" id="UP000224854">
    <property type="component" value="Unassembled WGS sequence"/>
</dbReference>
<dbReference type="AlphaFoldDB" id="A0A2C5XGN4"/>
<dbReference type="OrthoDB" id="191037at2759"/>
<dbReference type="InterPro" id="IPR041726">
    <property type="entry name" value="ACAD10_11_N"/>
</dbReference>
<sequence length="367" mass="40747">MAGKIRQPIDEAALTKYLQEHVKEVETPIELKQFGFGQSNPTYQIRSATGQRFVMRKKPPGKLVSQTAHQVEREWRVMSALHQTRVAVPKTYALCQDSGVIGTPFYVMEFLDGRIFQDMAMPEVGAGEREAMWRAAVEMLAELHRVDVARVGLTGFGRGDGFYDRQVKTWRTVCGKQEAVVDVESGVAVGRLPYFEELVGFFGDGRMQPRDRAGLVHGDYKIDNVVFAKTEPRVLGILDWEMSTIGHPLSDVCNLLMPFYLAQDATISRLSSSHAAMLPGRTPGLPPPPQLLAWYARVSGYDAAPDLKWGMAFNLFKMAAVFQGIAARYAQRQASSAQAKQVGEMRRPTAELAWKLAQEAGAPAARL</sequence>
<comment type="caution">
    <text evidence="2">The sequence shown here is derived from an EMBL/GenBank/DDBJ whole genome shotgun (WGS) entry which is preliminary data.</text>
</comment>
<dbReference type="Pfam" id="PF01636">
    <property type="entry name" value="APH"/>
    <property type="match status" value="1"/>
</dbReference>
<keyword evidence="3" id="KW-1185">Reference proteome</keyword>
<dbReference type="InterPro" id="IPR008271">
    <property type="entry name" value="Ser/Thr_kinase_AS"/>
</dbReference>
<proteinExistence type="predicted"/>
<dbReference type="Gene3D" id="3.30.200.20">
    <property type="entry name" value="Phosphorylase Kinase, domain 1"/>
    <property type="match status" value="1"/>
</dbReference>
<organism evidence="2 3">
    <name type="scientific">Ophiocordyceps australis</name>
    <dbReference type="NCBI Taxonomy" id="1399860"/>
    <lineage>
        <taxon>Eukaryota</taxon>
        <taxon>Fungi</taxon>
        <taxon>Dikarya</taxon>
        <taxon>Ascomycota</taxon>
        <taxon>Pezizomycotina</taxon>
        <taxon>Sordariomycetes</taxon>
        <taxon>Hypocreomycetidae</taxon>
        <taxon>Hypocreales</taxon>
        <taxon>Ophiocordycipitaceae</taxon>
        <taxon>Ophiocordyceps</taxon>
    </lineage>
</organism>
<dbReference type="CDD" id="cd05154">
    <property type="entry name" value="ACAD10_11_N-like"/>
    <property type="match status" value="1"/>
</dbReference>